<reference evidence="8" key="3">
    <citation type="submission" date="2025-09" db="UniProtKB">
        <authorList>
            <consortium name="Ensembl"/>
        </authorList>
    </citation>
    <scope>IDENTIFICATION</scope>
</reference>
<dbReference type="Gene3D" id="2.60.40.10">
    <property type="entry name" value="Immunoglobulins"/>
    <property type="match status" value="3"/>
</dbReference>
<comment type="subcellular location">
    <subcellularLocation>
        <location evidence="1">Membrane</location>
    </subcellularLocation>
</comment>
<evidence type="ECO:0000313" key="8">
    <source>
        <dbReference type="Ensembl" id="ENSPEMP00000033940.1"/>
    </source>
</evidence>
<keyword evidence="5" id="KW-0325">Glycoprotein</keyword>
<dbReference type="InterPro" id="IPR013106">
    <property type="entry name" value="Ig_V-set"/>
</dbReference>
<evidence type="ECO:0000256" key="3">
    <source>
        <dbReference type="ARBA" id="ARBA00023136"/>
    </source>
</evidence>
<dbReference type="GO" id="GO:0050863">
    <property type="term" value="P:regulation of T cell activation"/>
    <property type="evidence" value="ECO:0007669"/>
    <property type="project" value="UniProtKB-ARBA"/>
</dbReference>
<evidence type="ECO:0000256" key="4">
    <source>
        <dbReference type="ARBA" id="ARBA00023157"/>
    </source>
</evidence>
<dbReference type="SMART" id="SM00408">
    <property type="entry name" value="IGc2"/>
    <property type="match status" value="2"/>
</dbReference>
<accession>A0A8C8UND3</accession>
<protein>
    <recommendedName>
        <fullName evidence="7">Ig-like domain-containing protein</fullName>
    </recommendedName>
</protein>
<dbReference type="GO" id="GO:0009897">
    <property type="term" value="C:external side of plasma membrane"/>
    <property type="evidence" value="ECO:0007669"/>
    <property type="project" value="TreeGrafter"/>
</dbReference>
<dbReference type="InterPro" id="IPR003599">
    <property type="entry name" value="Ig_sub"/>
</dbReference>
<evidence type="ECO:0000259" key="7">
    <source>
        <dbReference type="PROSITE" id="PS50835"/>
    </source>
</evidence>
<dbReference type="PANTHER" id="PTHR24100">
    <property type="entry name" value="BUTYROPHILIN"/>
    <property type="match status" value="1"/>
</dbReference>
<dbReference type="InterPro" id="IPR036179">
    <property type="entry name" value="Ig-like_dom_sf"/>
</dbReference>
<reference evidence="8 9" key="1">
    <citation type="submission" date="2018-10" db="EMBL/GenBank/DDBJ databases">
        <title>Improved assembly of the deer mouse Peromyscus maniculatus genome.</title>
        <authorList>
            <person name="Lassance J.-M."/>
            <person name="Hoekstra H.E."/>
        </authorList>
    </citation>
    <scope>NUCLEOTIDE SEQUENCE [LARGE SCALE GENOMIC DNA]</scope>
</reference>
<proteinExistence type="predicted"/>
<keyword evidence="9" id="KW-1185">Reference proteome</keyword>
<dbReference type="AlphaFoldDB" id="A0A8C8UND3"/>
<keyword evidence="6" id="KW-0393">Immunoglobulin domain</keyword>
<dbReference type="InterPro" id="IPR003598">
    <property type="entry name" value="Ig_sub2"/>
</dbReference>
<name>A0A8C8UND3_PERMB</name>
<dbReference type="FunFam" id="2.60.40.10:FF:000142">
    <property type="entry name" value="V-set domain-containing T-cell activation inhibitor 1"/>
    <property type="match status" value="1"/>
</dbReference>
<dbReference type="GeneTree" id="ENSGT00940000162944"/>
<reference evidence="8" key="2">
    <citation type="submission" date="2025-08" db="UniProtKB">
        <authorList>
            <consortium name="Ensembl"/>
        </authorList>
    </citation>
    <scope>IDENTIFICATION</scope>
</reference>
<dbReference type="InterPro" id="IPR050504">
    <property type="entry name" value="IgSF_BTN/MOG"/>
</dbReference>
<dbReference type="GO" id="GO:0001817">
    <property type="term" value="P:regulation of cytokine production"/>
    <property type="evidence" value="ECO:0007669"/>
    <property type="project" value="TreeGrafter"/>
</dbReference>
<dbReference type="InterPro" id="IPR007110">
    <property type="entry name" value="Ig-like_dom"/>
</dbReference>
<dbReference type="GO" id="GO:0005102">
    <property type="term" value="F:signaling receptor binding"/>
    <property type="evidence" value="ECO:0007669"/>
    <property type="project" value="TreeGrafter"/>
</dbReference>
<dbReference type="GO" id="GO:1903037">
    <property type="term" value="P:regulation of leukocyte cell-cell adhesion"/>
    <property type="evidence" value="ECO:0007669"/>
    <property type="project" value="UniProtKB-ARBA"/>
</dbReference>
<feature type="domain" description="Ig-like" evidence="7">
    <location>
        <begin position="21"/>
        <end position="132"/>
    </location>
</feature>
<evidence type="ECO:0000256" key="5">
    <source>
        <dbReference type="ARBA" id="ARBA00023180"/>
    </source>
</evidence>
<dbReference type="Ensembl" id="ENSPEMT00000035573.1">
    <property type="protein sequence ID" value="ENSPEMP00000033940.1"/>
    <property type="gene ID" value="ENSPEMG00000028363.1"/>
</dbReference>
<dbReference type="GO" id="GO:0050852">
    <property type="term" value="P:T cell receptor signaling pathway"/>
    <property type="evidence" value="ECO:0007669"/>
    <property type="project" value="TreeGrafter"/>
</dbReference>
<evidence type="ECO:0000256" key="6">
    <source>
        <dbReference type="ARBA" id="ARBA00023319"/>
    </source>
</evidence>
<feature type="domain" description="Ig-like" evidence="7">
    <location>
        <begin position="234"/>
        <end position="323"/>
    </location>
</feature>
<dbReference type="PROSITE" id="PS50835">
    <property type="entry name" value="IG_LIKE"/>
    <property type="match status" value="2"/>
</dbReference>
<organism evidence="8 9">
    <name type="scientific">Peromyscus maniculatus bairdii</name>
    <name type="common">Prairie deer mouse</name>
    <dbReference type="NCBI Taxonomy" id="230844"/>
    <lineage>
        <taxon>Eukaryota</taxon>
        <taxon>Metazoa</taxon>
        <taxon>Chordata</taxon>
        <taxon>Craniata</taxon>
        <taxon>Vertebrata</taxon>
        <taxon>Euteleostomi</taxon>
        <taxon>Mammalia</taxon>
        <taxon>Eutheria</taxon>
        <taxon>Euarchontoglires</taxon>
        <taxon>Glires</taxon>
        <taxon>Rodentia</taxon>
        <taxon>Myomorpha</taxon>
        <taxon>Muroidea</taxon>
        <taxon>Cricetidae</taxon>
        <taxon>Neotominae</taxon>
        <taxon>Peromyscus</taxon>
    </lineage>
</organism>
<dbReference type="SUPFAM" id="SSF48726">
    <property type="entry name" value="Immunoglobulin"/>
    <property type="match status" value="3"/>
</dbReference>
<evidence type="ECO:0000313" key="9">
    <source>
        <dbReference type="Proteomes" id="UP000694547"/>
    </source>
</evidence>
<evidence type="ECO:0000256" key="2">
    <source>
        <dbReference type="ARBA" id="ARBA00022729"/>
    </source>
</evidence>
<keyword evidence="3" id="KW-0472">Membrane</keyword>
<dbReference type="Pfam" id="PF07686">
    <property type="entry name" value="V-set"/>
    <property type="match status" value="2"/>
</dbReference>
<dbReference type="InterPro" id="IPR013783">
    <property type="entry name" value="Ig-like_fold"/>
</dbReference>
<dbReference type="SMART" id="SM00409">
    <property type="entry name" value="IG"/>
    <property type="match status" value="2"/>
</dbReference>
<keyword evidence="2" id="KW-0732">Signal</keyword>
<dbReference type="PANTHER" id="PTHR24100:SF106">
    <property type="entry name" value="HERV-H LTR-ASSOCIATING PROTEIN 2"/>
    <property type="match status" value="1"/>
</dbReference>
<dbReference type="Proteomes" id="UP000694547">
    <property type="component" value="Chromosome 12"/>
</dbReference>
<sequence length="387" mass="44394">DRSQTIPYRHYYCLSHDIEMPPMGTGIFFSYHNSNNEKLIIGRYNEDVILPCLFTSEPQVVIHWKIQDNTVHTYFRDMDQLEGQYLRYANRTSLFHSEIHNGNASLAVRRLSLLDEGIYTCYVGTRSRYYVSKVVLKVGAFHTPLMKYEKNTESFLVCSILSVYPYPRITWKTDNAIVSGSSTEVTESPGPFYVKSTLNVTGLNSPCECVIENSLLNETWRGEWTLAGSHWMNQSESISLGCTVGSNFSLQNQDFRVNWSKVENVLDWHLNSSQDRTANDLHFTRNKELRDHHDLLMTLKHLHPSDSGEYLCNVSSPKYTFLTVHRVQVGKQQIGQANGFWSSSFFLLLFVLSACQPHLLLSPASPLTIQLFIRQSDVLNKVTQLRS</sequence>
<keyword evidence="4" id="KW-1015">Disulfide bond</keyword>
<evidence type="ECO:0000256" key="1">
    <source>
        <dbReference type="ARBA" id="ARBA00004370"/>
    </source>
</evidence>